<sequence>MREIELTDIGGFRIGNAEWEEAGTGCTVVLAERGARAAVSVRGGAPASRENALLNPLAANDMIHAVLLSGGSAFGLNAASGVMQYLEEKGIGFPTGGGPVPIVCASCLYDLEFAEKGKRPDPALAYEACLHAGNFREGNHGAGTGATVGKILGMEHAMKAGIGCAAFQAGDLQVGALTAVNAAGNIVNPENGAFVAGIHEADGTMIDAEEALCALSAGSLRFHENTTLTVLLTNGKFSKTELAKLADMANDGYARAIRPVHTMVDGDSIYAMTNDTVKADLNIAGVLAAKAVSRAIVSAAEHAETSRGILSCSDFRRHA</sequence>
<name>A0A7X2NQM3_9FIRM</name>
<organism evidence="2 3">
    <name type="scientific">Stecheria intestinalis</name>
    <dbReference type="NCBI Taxonomy" id="2606630"/>
    <lineage>
        <taxon>Bacteria</taxon>
        <taxon>Bacillati</taxon>
        <taxon>Bacillota</taxon>
        <taxon>Erysipelotrichia</taxon>
        <taxon>Erysipelotrichales</taxon>
        <taxon>Erysipelotrichaceae</taxon>
        <taxon>Stecheria</taxon>
    </lineage>
</organism>
<comment type="caution">
    <text evidence="2">The sequence shown here is derived from an EMBL/GenBank/DDBJ whole genome shotgun (WGS) entry which is preliminary data.</text>
</comment>
<reference evidence="2 3" key="1">
    <citation type="submission" date="2019-08" db="EMBL/GenBank/DDBJ databases">
        <title>In-depth cultivation of the pig gut microbiome towards novel bacterial diversity and tailored functional studies.</title>
        <authorList>
            <person name="Wylensek D."/>
            <person name="Hitch T.C.A."/>
            <person name="Clavel T."/>
        </authorList>
    </citation>
    <scope>NUCLEOTIDE SEQUENCE [LARGE SCALE GENOMIC DNA]</scope>
    <source>
        <strain evidence="2 3">Oil+RF-744-GAM-WT-6</strain>
    </source>
</reference>
<dbReference type="Proteomes" id="UP000461880">
    <property type="component" value="Unassembled WGS sequence"/>
</dbReference>
<dbReference type="InterPro" id="IPR005321">
    <property type="entry name" value="Peptidase_S58_DmpA"/>
</dbReference>
<protein>
    <submittedName>
        <fullName evidence="2">P1 family peptidase</fullName>
    </submittedName>
</protein>
<dbReference type="Gene3D" id="3.60.70.12">
    <property type="entry name" value="L-amino peptidase D-ALA esterase/amidase"/>
    <property type="match status" value="1"/>
</dbReference>
<dbReference type="EMBL" id="VUMN01000003">
    <property type="protein sequence ID" value="MSS57807.1"/>
    <property type="molecule type" value="Genomic_DNA"/>
</dbReference>
<gene>
    <name evidence="2" type="ORF">FYJ51_02675</name>
</gene>
<dbReference type="InterPro" id="IPR016117">
    <property type="entry name" value="ArgJ-like_dom_sf"/>
</dbReference>
<evidence type="ECO:0000313" key="3">
    <source>
        <dbReference type="Proteomes" id="UP000461880"/>
    </source>
</evidence>
<dbReference type="CDD" id="cd02252">
    <property type="entry name" value="nylC_like"/>
    <property type="match status" value="1"/>
</dbReference>
<dbReference type="Pfam" id="PF03576">
    <property type="entry name" value="Peptidase_S58"/>
    <property type="match status" value="1"/>
</dbReference>
<comment type="similarity">
    <text evidence="1">Belongs to the peptidase S58 family.</text>
</comment>
<dbReference type="PANTHER" id="PTHR36512">
    <property type="entry name" value="D-AMINOPEPTIDASE"/>
    <property type="match status" value="1"/>
</dbReference>
<keyword evidence="3" id="KW-1185">Reference proteome</keyword>
<accession>A0A7X2NQM3</accession>
<proteinExistence type="inferred from homology"/>
<dbReference type="AlphaFoldDB" id="A0A7X2NQM3"/>
<evidence type="ECO:0000313" key="2">
    <source>
        <dbReference type="EMBL" id="MSS57807.1"/>
    </source>
</evidence>
<dbReference type="GO" id="GO:0004177">
    <property type="term" value="F:aminopeptidase activity"/>
    <property type="evidence" value="ECO:0007669"/>
    <property type="project" value="TreeGrafter"/>
</dbReference>
<evidence type="ECO:0000256" key="1">
    <source>
        <dbReference type="ARBA" id="ARBA00007068"/>
    </source>
</evidence>
<dbReference type="PANTHER" id="PTHR36512:SF3">
    <property type="entry name" value="BLR5678 PROTEIN"/>
    <property type="match status" value="1"/>
</dbReference>
<dbReference type="SUPFAM" id="SSF56266">
    <property type="entry name" value="DmpA/ArgJ-like"/>
    <property type="match status" value="1"/>
</dbReference>